<dbReference type="GO" id="GO:0009882">
    <property type="term" value="F:blue light photoreceptor activity"/>
    <property type="evidence" value="ECO:0007669"/>
    <property type="project" value="InterPro"/>
</dbReference>
<reference evidence="2 3" key="1">
    <citation type="submission" date="2018-04" db="EMBL/GenBank/DDBJ databases">
        <title>Genomic Encyclopedia of Type Strains, Phase IV (KMG-IV): sequencing the most valuable type-strain genomes for metagenomic binning, comparative biology and taxonomic classification.</title>
        <authorList>
            <person name="Goeker M."/>
        </authorList>
    </citation>
    <scope>NUCLEOTIDE SEQUENCE [LARGE SCALE GENOMIC DNA]</scope>
    <source>
        <strain evidence="2 3">DSM 45771</strain>
    </source>
</reference>
<dbReference type="AlphaFoldDB" id="A0A2U1EYJ5"/>
<dbReference type="SMART" id="SM01034">
    <property type="entry name" value="BLUF"/>
    <property type="match status" value="1"/>
</dbReference>
<evidence type="ECO:0000259" key="1">
    <source>
        <dbReference type="PROSITE" id="PS50925"/>
    </source>
</evidence>
<dbReference type="Proteomes" id="UP000245639">
    <property type="component" value="Unassembled WGS sequence"/>
</dbReference>
<accession>A0A2U1EYJ5</accession>
<comment type="caution">
    <text evidence="2">The sequence shown here is derived from an EMBL/GenBank/DDBJ whole genome shotgun (WGS) entry which is preliminary data.</text>
</comment>
<dbReference type="OrthoDB" id="196105at2"/>
<dbReference type="EMBL" id="QEKW01000016">
    <property type="protein sequence ID" value="PVZ04981.1"/>
    <property type="molecule type" value="Genomic_DNA"/>
</dbReference>
<sequence length="147" mass="16158">MSDAGTTFRLIYSSHSRIPTADRETALARIFDVSRANNKKAGVTGALLITDHYFVQALEGDEAIVTGLYERIKDDSRHDQVSLLESGTVESRAFPRWSMAQVSKSGHADIPLHDVGGRIHPAARATLRVDEIEVLTRMRNVIGADTV</sequence>
<protein>
    <submittedName>
        <fullName evidence="2">FAD-dependent sensor of blue light</fullName>
    </submittedName>
</protein>
<dbReference type="InterPro" id="IPR007024">
    <property type="entry name" value="BLUF_domain"/>
</dbReference>
<dbReference type="GO" id="GO:0071949">
    <property type="term" value="F:FAD binding"/>
    <property type="evidence" value="ECO:0007669"/>
    <property type="project" value="InterPro"/>
</dbReference>
<feature type="domain" description="BLUF" evidence="1">
    <location>
        <begin position="7"/>
        <end position="100"/>
    </location>
</feature>
<dbReference type="SUPFAM" id="SSF54975">
    <property type="entry name" value="Acylphosphatase/BLUF domain-like"/>
    <property type="match status" value="1"/>
</dbReference>
<organism evidence="2 3">
    <name type="scientific">Actinomycetospora cinnamomea</name>
    <dbReference type="NCBI Taxonomy" id="663609"/>
    <lineage>
        <taxon>Bacteria</taxon>
        <taxon>Bacillati</taxon>
        <taxon>Actinomycetota</taxon>
        <taxon>Actinomycetes</taxon>
        <taxon>Pseudonocardiales</taxon>
        <taxon>Pseudonocardiaceae</taxon>
        <taxon>Actinomycetospora</taxon>
    </lineage>
</organism>
<proteinExistence type="predicted"/>
<keyword evidence="3" id="KW-1185">Reference proteome</keyword>
<dbReference type="InterPro" id="IPR036046">
    <property type="entry name" value="Acylphosphatase-like_dom_sf"/>
</dbReference>
<evidence type="ECO:0000313" key="2">
    <source>
        <dbReference type="EMBL" id="PVZ04981.1"/>
    </source>
</evidence>
<dbReference type="Pfam" id="PF04940">
    <property type="entry name" value="BLUF"/>
    <property type="match status" value="1"/>
</dbReference>
<dbReference type="PROSITE" id="PS50925">
    <property type="entry name" value="BLUF"/>
    <property type="match status" value="1"/>
</dbReference>
<gene>
    <name evidence="2" type="ORF">C8D89_11687</name>
</gene>
<dbReference type="RefSeq" id="WP_116710512.1">
    <property type="nucleotide sequence ID" value="NZ_QEKW01000016.1"/>
</dbReference>
<dbReference type="Gene3D" id="3.30.70.100">
    <property type="match status" value="1"/>
</dbReference>
<evidence type="ECO:0000313" key="3">
    <source>
        <dbReference type="Proteomes" id="UP000245639"/>
    </source>
</evidence>
<name>A0A2U1EYJ5_9PSEU</name>